<accession>A0A1I0CE55</accession>
<keyword evidence="5" id="KW-0680">Restriction system</keyword>
<name>A0A1I0CE55_9GAMM</name>
<dbReference type="InterPro" id="IPR031303">
    <property type="entry name" value="C5_meth_CS"/>
</dbReference>
<dbReference type="GO" id="GO:0003886">
    <property type="term" value="F:DNA (cytosine-5-)-methyltransferase activity"/>
    <property type="evidence" value="ECO:0007669"/>
    <property type="project" value="UniProtKB-EC"/>
</dbReference>
<evidence type="ECO:0000256" key="8">
    <source>
        <dbReference type="RuleBase" id="RU000416"/>
    </source>
</evidence>
<dbReference type="AlphaFoldDB" id="A0A1I0CE55"/>
<comment type="similarity">
    <text evidence="7 8">Belongs to the class I-like SAM-binding methyltransferase superfamily. C5-methyltransferase family.</text>
</comment>
<dbReference type="GO" id="GO:0009307">
    <property type="term" value="P:DNA restriction-modification system"/>
    <property type="evidence" value="ECO:0007669"/>
    <property type="project" value="UniProtKB-KW"/>
</dbReference>
<keyword evidence="2 7" id="KW-0489">Methyltransferase</keyword>
<reference evidence="10" key="1">
    <citation type="submission" date="2016-10" db="EMBL/GenBank/DDBJ databases">
        <authorList>
            <person name="Varghese N."/>
            <person name="Submissions S."/>
        </authorList>
    </citation>
    <scope>NUCLEOTIDE SEQUENCE [LARGE SCALE GENOMIC DNA]</scope>
    <source>
        <strain evidence="10">DSM 18579</strain>
    </source>
</reference>
<keyword evidence="3 7" id="KW-0808">Transferase</keyword>
<proteinExistence type="inferred from homology"/>
<organism evidence="9 10">
    <name type="scientific">Thorsellia anophelis DSM 18579</name>
    <dbReference type="NCBI Taxonomy" id="1123402"/>
    <lineage>
        <taxon>Bacteria</taxon>
        <taxon>Pseudomonadati</taxon>
        <taxon>Pseudomonadota</taxon>
        <taxon>Gammaproteobacteria</taxon>
        <taxon>Enterobacterales</taxon>
        <taxon>Thorselliaceae</taxon>
        <taxon>Thorsellia</taxon>
    </lineage>
</organism>
<dbReference type="Pfam" id="PF00145">
    <property type="entry name" value="DNA_methylase"/>
    <property type="match status" value="1"/>
</dbReference>
<feature type="active site" evidence="7">
    <location>
        <position position="90"/>
    </location>
</feature>
<dbReference type="Proteomes" id="UP000242642">
    <property type="component" value="Unassembled WGS sequence"/>
</dbReference>
<dbReference type="EC" id="2.1.1.37" evidence="1"/>
<keyword evidence="10" id="KW-1185">Reference proteome</keyword>
<dbReference type="Gene3D" id="3.90.120.10">
    <property type="entry name" value="DNA Methylase, subunit A, domain 2"/>
    <property type="match status" value="1"/>
</dbReference>
<dbReference type="PROSITE" id="PS51679">
    <property type="entry name" value="SAM_MT_C5"/>
    <property type="match status" value="1"/>
</dbReference>
<dbReference type="RefSeq" id="WP_093319452.1">
    <property type="nucleotide sequence ID" value="NZ_FOHV01000010.1"/>
</dbReference>
<dbReference type="PRINTS" id="PR00105">
    <property type="entry name" value="C5METTRFRASE"/>
</dbReference>
<keyword evidence="4 7" id="KW-0949">S-adenosyl-L-methionine</keyword>
<evidence type="ECO:0000256" key="3">
    <source>
        <dbReference type="ARBA" id="ARBA00022679"/>
    </source>
</evidence>
<dbReference type="GO" id="GO:0003677">
    <property type="term" value="F:DNA binding"/>
    <property type="evidence" value="ECO:0007669"/>
    <property type="project" value="TreeGrafter"/>
</dbReference>
<evidence type="ECO:0000256" key="6">
    <source>
        <dbReference type="ARBA" id="ARBA00047422"/>
    </source>
</evidence>
<evidence type="ECO:0000256" key="4">
    <source>
        <dbReference type="ARBA" id="ARBA00022691"/>
    </source>
</evidence>
<dbReference type="SUPFAM" id="SSF53335">
    <property type="entry name" value="S-adenosyl-L-methionine-dependent methyltransferases"/>
    <property type="match status" value="1"/>
</dbReference>
<dbReference type="GO" id="GO:0032259">
    <property type="term" value="P:methylation"/>
    <property type="evidence" value="ECO:0007669"/>
    <property type="project" value="UniProtKB-KW"/>
</dbReference>
<protein>
    <recommendedName>
        <fullName evidence="1">DNA (cytosine-5-)-methyltransferase</fullName>
        <ecNumber evidence="1">2.1.1.37</ecNumber>
    </recommendedName>
</protein>
<dbReference type="EMBL" id="FOHV01000010">
    <property type="protein sequence ID" value="SET17594.1"/>
    <property type="molecule type" value="Genomic_DNA"/>
</dbReference>
<evidence type="ECO:0000256" key="7">
    <source>
        <dbReference type="PROSITE-ProRule" id="PRU01016"/>
    </source>
</evidence>
<evidence type="ECO:0000256" key="1">
    <source>
        <dbReference type="ARBA" id="ARBA00011975"/>
    </source>
</evidence>
<sequence>MKRKAAKKYSNSELEDTSFSLISLFSGAGGLDLGFHKAGFNTIWANEFDSGISPSFKNHFPDVKLDTRSITSINNQEIPNAIGVIGGPPCQSWSEAGARRGISDQRGQLFFEFIRVLKHIRPLFFVAENVAGLLHQRNSDAFNEIIKMLEEAGYDVFYQKLNASDYGVPQDRKRVFIVGFKKELKISYKFPEPLNEKKTLKDTIYDLKGLPLGSDYKDIKNHEITDTGYSSMFMSRNRVRGWDEQSFTILATDRHTPLHPQAPKMVVNEEETDRKKFAPGYEHLYRRLSVRECARIQTFPDDYEFIYNHPRIGYKMVGNAVPVELAYHIAKSIKIHLE</sequence>
<dbReference type="STRING" id="1123402.SAMN02583745_01597"/>
<dbReference type="InterPro" id="IPR001525">
    <property type="entry name" value="C5_MeTfrase"/>
</dbReference>
<gene>
    <name evidence="9" type="ORF">SAMN02583745_01597</name>
</gene>
<dbReference type="NCBIfam" id="TIGR00675">
    <property type="entry name" value="dcm"/>
    <property type="match status" value="1"/>
</dbReference>
<evidence type="ECO:0000256" key="2">
    <source>
        <dbReference type="ARBA" id="ARBA00022603"/>
    </source>
</evidence>
<dbReference type="Gene3D" id="3.40.50.150">
    <property type="entry name" value="Vaccinia Virus protein VP39"/>
    <property type="match status" value="1"/>
</dbReference>
<dbReference type="PANTHER" id="PTHR10629">
    <property type="entry name" value="CYTOSINE-SPECIFIC METHYLTRANSFERASE"/>
    <property type="match status" value="1"/>
</dbReference>
<dbReference type="PANTHER" id="PTHR10629:SF52">
    <property type="entry name" value="DNA (CYTOSINE-5)-METHYLTRANSFERASE 1"/>
    <property type="match status" value="1"/>
</dbReference>
<evidence type="ECO:0000256" key="5">
    <source>
        <dbReference type="ARBA" id="ARBA00022747"/>
    </source>
</evidence>
<evidence type="ECO:0000313" key="9">
    <source>
        <dbReference type="EMBL" id="SET17594.1"/>
    </source>
</evidence>
<dbReference type="OrthoDB" id="5288620at2"/>
<dbReference type="InterPro" id="IPR050390">
    <property type="entry name" value="C5-Methyltransferase"/>
</dbReference>
<dbReference type="InterPro" id="IPR029063">
    <property type="entry name" value="SAM-dependent_MTases_sf"/>
</dbReference>
<dbReference type="CDD" id="cd00315">
    <property type="entry name" value="Cyt_C5_DNA_methylase"/>
    <property type="match status" value="1"/>
</dbReference>
<comment type="catalytic activity">
    <reaction evidence="6">
        <text>a 2'-deoxycytidine in DNA + S-adenosyl-L-methionine = a 5-methyl-2'-deoxycytidine in DNA + S-adenosyl-L-homocysteine + H(+)</text>
        <dbReference type="Rhea" id="RHEA:13681"/>
        <dbReference type="Rhea" id="RHEA-COMP:11369"/>
        <dbReference type="Rhea" id="RHEA-COMP:11370"/>
        <dbReference type="ChEBI" id="CHEBI:15378"/>
        <dbReference type="ChEBI" id="CHEBI:57856"/>
        <dbReference type="ChEBI" id="CHEBI:59789"/>
        <dbReference type="ChEBI" id="CHEBI:85452"/>
        <dbReference type="ChEBI" id="CHEBI:85454"/>
        <dbReference type="EC" id="2.1.1.37"/>
    </reaction>
</comment>
<dbReference type="GO" id="GO:0044027">
    <property type="term" value="P:negative regulation of gene expression via chromosomal CpG island methylation"/>
    <property type="evidence" value="ECO:0007669"/>
    <property type="project" value="TreeGrafter"/>
</dbReference>
<evidence type="ECO:0000313" key="10">
    <source>
        <dbReference type="Proteomes" id="UP000242642"/>
    </source>
</evidence>
<dbReference type="PROSITE" id="PS00095">
    <property type="entry name" value="C5_MTASE_2"/>
    <property type="match status" value="1"/>
</dbReference>